<evidence type="ECO:0000313" key="1">
    <source>
        <dbReference type="EMBL" id="MXQ07169.1"/>
    </source>
</evidence>
<dbReference type="Proteomes" id="UP000480350">
    <property type="component" value="Unassembled WGS sequence"/>
</dbReference>
<keyword evidence="2" id="KW-1185">Reference proteome</keyword>
<accession>A0A7C9IFE0</accession>
<comment type="caution">
    <text evidence="1">The sequence shown here is derived from an EMBL/GenBank/DDBJ whole genome shotgun (WGS) entry which is preliminary data.</text>
</comment>
<dbReference type="AlphaFoldDB" id="A0A7C9IFE0"/>
<reference evidence="1 2" key="2">
    <citation type="submission" date="2020-03" db="EMBL/GenBank/DDBJ databases">
        <title>Kangsaoukella pontilimi gen. nov., sp. nov., a new member of the family Rhodobacteraceae isolated from a tidal mudflat.</title>
        <authorList>
            <person name="Kim I.S."/>
        </authorList>
    </citation>
    <scope>NUCLEOTIDE SEQUENCE [LARGE SCALE GENOMIC DNA]</scope>
    <source>
        <strain evidence="1 2">GH1-50</strain>
    </source>
</reference>
<proteinExistence type="predicted"/>
<organism evidence="1 2">
    <name type="scientific">Kangsaoukella pontilimi</name>
    <dbReference type="NCBI Taxonomy" id="2691042"/>
    <lineage>
        <taxon>Bacteria</taxon>
        <taxon>Pseudomonadati</taxon>
        <taxon>Pseudomonadota</taxon>
        <taxon>Alphaproteobacteria</taxon>
        <taxon>Rhodobacterales</taxon>
        <taxon>Paracoccaceae</taxon>
        <taxon>Kangsaoukella</taxon>
    </lineage>
</organism>
<reference evidence="1 2" key="1">
    <citation type="submission" date="2019-12" db="EMBL/GenBank/DDBJ databases">
        <authorList>
            <person name="Lee S.D."/>
        </authorList>
    </citation>
    <scope>NUCLEOTIDE SEQUENCE [LARGE SCALE GENOMIC DNA]</scope>
    <source>
        <strain evidence="1 2">GH1-50</strain>
    </source>
</reference>
<dbReference type="EMBL" id="WUPT01000001">
    <property type="protein sequence ID" value="MXQ07169.1"/>
    <property type="molecule type" value="Genomic_DNA"/>
</dbReference>
<dbReference type="RefSeq" id="WP_160763059.1">
    <property type="nucleotide sequence ID" value="NZ_WUPT01000001.1"/>
</dbReference>
<name>A0A7C9IFE0_9RHOB</name>
<protein>
    <submittedName>
        <fullName evidence="1">Uncharacterized protein</fullName>
    </submittedName>
</protein>
<gene>
    <name evidence="1" type="ORF">GQ651_04855</name>
</gene>
<evidence type="ECO:0000313" key="2">
    <source>
        <dbReference type="Proteomes" id="UP000480350"/>
    </source>
</evidence>
<sequence>MSREDARLRQVDIAGYSADSDETVAILAVGSADEWRRQGNRLFGDGRIHFASFEEVTQGLVERLCPTVILSPVLAARFDCIDLAQRLYMLDYTGRYRAVSDDLPDPEMVEREIRHLCPGLDFGILIGR</sequence>